<dbReference type="PANTHER" id="PTHR43283:SF17">
    <property type="entry name" value="(LOVD), PUTATIVE (AFU_ORTHOLOGUE AFUA_5G00920)-RELATED"/>
    <property type="match status" value="1"/>
</dbReference>
<evidence type="ECO:0000313" key="4">
    <source>
        <dbReference type="EMBL" id="KAF2008120.1"/>
    </source>
</evidence>
<proteinExistence type="inferred from homology"/>
<evidence type="ECO:0000256" key="1">
    <source>
        <dbReference type="ARBA" id="ARBA00009009"/>
    </source>
</evidence>
<dbReference type="Gene3D" id="3.40.710.10">
    <property type="entry name" value="DD-peptidase/beta-lactamase superfamily"/>
    <property type="match status" value="1"/>
</dbReference>
<keyword evidence="2" id="KW-0378">Hydrolase</keyword>
<feature type="domain" description="Beta-lactamase-related" evidence="3">
    <location>
        <begin position="27"/>
        <end position="391"/>
    </location>
</feature>
<dbReference type="Proteomes" id="UP000799779">
    <property type="component" value="Unassembled WGS sequence"/>
</dbReference>
<accession>A0A6A5X5C4</accession>
<dbReference type="Pfam" id="PF00144">
    <property type="entry name" value="Beta-lactamase"/>
    <property type="match status" value="1"/>
</dbReference>
<dbReference type="AlphaFoldDB" id="A0A6A5X5C4"/>
<dbReference type="InterPro" id="IPR050789">
    <property type="entry name" value="Diverse_Enzym_Activities"/>
</dbReference>
<dbReference type="InterPro" id="IPR001466">
    <property type="entry name" value="Beta-lactam-related"/>
</dbReference>
<dbReference type="OrthoDB" id="428260at2759"/>
<protein>
    <submittedName>
        <fullName evidence="4">Beta-lactamase/transpeptidase-like protein</fullName>
    </submittedName>
</protein>
<comment type="similarity">
    <text evidence="1">Belongs to the class-A beta-lactamase family.</text>
</comment>
<keyword evidence="5" id="KW-1185">Reference proteome</keyword>
<evidence type="ECO:0000256" key="2">
    <source>
        <dbReference type="ARBA" id="ARBA00022801"/>
    </source>
</evidence>
<name>A0A6A5X5C4_9PLEO</name>
<gene>
    <name evidence="4" type="ORF">P154DRAFT_516846</name>
</gene>
<organism evidence="4 5">
    <name type="scientific">Amniculicola lignicola CBS 123094</name>
    <dbReference type="NCBI Taxonomy" id="1392246"/>
    <lineage>
        <taxon>Eukaryota</taxon>
        <taxon>Fungi</taxon>
        <taxon>Dikarya</taxon>
        <taxon>Ascomycota</taxon>
        <taxon>Pezizomycotina</taxon>
        <taxon>Dothideomycetes</taxon>
        <taxon>Pleosporomycetidae</taxon>
        <taxon>Pleosporales</taxon>
        <taxon>Amniculicolaceae</taxon>
        <taxon>Amniculicola</taxon>
    </lineage>
</organism>
<evidence type="ECO:0000313" key="5">
    <source>
        <dbReference type="Proteomes" id="UP000799779"/>
    </source>
</evidence>
<dbReference type="EMBL" id="ML977556">
    <property type="protein sequence ID" value="KAF2008120.1"/>
    <property type="molecule type" value="Genomic_DNA"/>
</dbReference>
<dbReference type="GO" id="GO:0016787">
    <property type="term" value="F:hydrolase activity"/>
    <property type="evidence" value="ECO:0007669"/>
    <property type="project" value="UniProtKB-KW"/>
</dbReference>
<evidence type="ECO:0000259" key="3">
    <source>
        <dbReference type="Pfam" id="PF00144"/>
    </source>
</evidence>
<sequence>MASFLEEMFKQAVRPGPQRLLTGVALAAAGAGSNDNDVDYLNAFGTLSLDPSSPPVSCDTVMWLASCSKLVTTVAALQCVERGLFKLHDRADVRRLLPEWINAEILTGLQDGKPLLQPAKGNFTLAQLLTHTSGLAYDFLPPLSEWRASRNEGSFAMSGGRIPEIFSHPLLFEPGTGYSYGASMDLVGLMVARANACSLEEYMQKNIFSILGMKSMSFHPMVHGDMAERMMSMTTRLVHDGDLIQGHNPNGRIGPFPLDPQDDSGGAGLFGTAADFLVLLKSLLRNDGQLLKPASVDTIFEPAISPACSAALKQVLTIPPFAAFMTPGEPVGGTPGAGEWSQGVAGLIGLTDQENGLQAPWLQWGGAPCLKWWIDRNTGTCGIFATQLYPTGEEQHQFLVKRFQQEMVSRYRTK</sequence>
<dbReference type="PANTHER" id="PTHR43283">
    <property type="entry name" value="BETA-LACTAMASE-RELATED"/>
    <property type="match status" value="1"/>
</dbReference>
<dbReference type="InterPro" id="IPR012338">
    <property type="entry name" value="Beta-lactam/transpept-like"/>
</dbReference>
<reference evidence="4" key="1">
    <citation type="journal article" date="2020" name="Stud. Mycol.">
        <title>101 Dothideomycetes genomes: a test case for predicting lifestyles and emergence of pathogens.</title>
        <authorList>
            <person name="Haridas S."/>
            <person name="Albert R."/>
            <person name="Binder M."/>
            <person name="Bloem J."/>
            <person name="Labutti K."/>
            <person name="Salamov A."/>
            <person name="Andreopoulos B."/>
            <person name="Baker S."/>
            <person name="Barry K."/>
            <person name="Bills G."/>
            <person name="Bluhm B."/>
            <person name="Cannon C."/>
            <person name="Castanera R."/>
            <person name="Culley D."/>
            <person name="Daum C."/>
            <person name="Ezra D."/>
            <person name="Gonzalez J."/>
            <person name="Henrissat B."/>
            <person name="Kuo A."/>
            <person name="Liang C."/>
            <person name="Lipzen A."/>
            <person name="Lutzoni F."/>
            <person name="Magnuson J."/>
            <person name="Mondo S."/>
            <person name="Nolan M."/>
            <person name="Ohm R."/>
            <person name="Pangilinan J."/>
            <person name="Park H.-J."/>
            <person name="Ramirez L."/>
            <person name="Alfaro M."/>
            <person name="Sun H."/>
            <person name="Tritt A."/>
            <person name="Yoshinaga Y."/>
            <person name="Zwiers L.-H."/>
            <person name="Turgeon B."/>
            <person name="Goodwin S."/>
            <person name="Spatafora J."/>
            <person name="Crous P."/>
            <person name="Grigoriev I."/>
        </authorList>
    </citation>
    <scope>NUCLEOTIDE SEQUENCE</scope>
    <source>
        <strain evidence="4">CBS 123094</strain>
    </source>
</reference>
<dbReference type="SUPFAM" id="SSF56601">
    <property type="entry name" value="beta-lactamase/transpeptidase-like"/>
    <property type="match status" value="1"/>
</dbReference>